<dbReference type="GO" id="GO:0005524">
    <property type="term" value="F:ATP binding"/>
    <property type="evidence" value="ECO:0007669"/>
    <property type="project" value="UniProtKB-KW"/>
</dbReference>
<proteinExistence type="predicted"/>
<dbReference type="InterPro" id="IPR011579">
    <property type="entry name" value="ATPase_dom"/>
</dbReference>
<organism evidence="2 3">
    <name type="scientific">Parafannyhessea umbonata</name>
    <dbReference type="NCBI Taxonomy" id="604330"/>
    <lineage>
        <taxon>Bacteria</taxon>
        <taxon>Bacillati</taxon>
        <taxon>Actinomycetota</taxon>
        <taxon>Coriobacteriia</taxon>
        <taxon>Coriobacteriales</taxon>
        <taxon>Atopobiaceae</taxon>
        <taxon>Parafannyhessea</taxon>
    </lineage>
</organism>
<dbReference type="EMBL" id="JABAGR010000003">
    <property type="protein sequence ID" value="NMF25585.1"/>
    <property type="molecule type" value="Genomic_DNA"/>
</dbReference>
<gene>
    <name evidence="2" type="ORF">HF885_03890</name>
</gene>
<feature type="domain" description="ATPase" evidence="1">
    <location>
        <begin position="33"/>
        <end position="154"/>
    </location>
</feature>
<dbReference type="Gene3D" id="3.40.50.300">
    <property type="entry name" value="P-loop containing nucleotide triphosphate hydrolases"/>
    <property type="match status" value="1"/>
</dbReference>
<reference evidence="2 3" key="1">
    <citation type="submission" date="2020-04" db="EMBL/GenBank/DDBJ databases">
        <authorList>
            <person name="Hitch T.C.A."/>
            <person name="Wylensek D."/>
            <person name="Clavel T."/>
        </authorList>
    </citation>
    <scope>NUCLEOTIDE SEQUENCE [LARGE SCALE GENOMIC DNA]</scope>
    <source>
        <strain evidence="2 3">105184</strain>
    </source>
</reference>
<comment type="caution">
    <text evidence="2">The sequence shown here is derived from an EMBL/GenBank/DDBJ whole genome shotgun (WGS) entry which is preliminary data.</text>
</comment>
<name>A0A7X9Y0K3_9ACTN</name>
<dbReference type="InterPro" id="IPR027417">
    <property type="entry name" value="P-loop_NTPase"/>
</dbReference>
<dbReference type="Pfam" id="PF01637">
    <property type="entry name" value="ATPase_2"/>
    <property type="match status" value="1"/>
</dbReference>
<dbReference type="Proteomes" id="UP000565613">
    <property type="component" value="Unassembled WGS sequence"/>
</dbReference>
<sequence length="345" mass="39027">MNRNPYTLLFGKAPSQLISRVVQQDEVIQNFTAEEPSQQICVITGVRGSGKTVFLTKAADDFRKMKDWIVVELNPNRDLLSSLAAKLASEDTLATIFQRSRINLSFFGIGLEVDGVAPITDIETALSKMIKSLSDRGKRILIEIDEVSNTRTMREFAGAFQILVRQNLPVFLLATGLYENVRELQNTKNLTFLYRAPKIELGPLNLAAMATNYGETFDIDRDASLEMAQLTKGYSFAFQVLGYLTWNAEGDYQSVLGDYRQYLEEYVYEKMWSKLSEKDRLVARAIAESPDGRILGIRKQLGMSTNQFNPYRKRLIDKGIADGSAHGHMSFTLPLFDEFAREQIE</sequence>
<dbReference type="AlphaFoldDB" id="A0A7X9Y0K3"/>
<accession>A0A7X9Y0K3</accession>
<keyword evidence="2" id="KW-0547">Nucleotide-binding</keyword>
<evidence type="ECO:0000313" key="2">
    <source>
        <dbReference type="EMBL" id="NMF25585.1"/>
    </source>
</evidence>
<evidence type="ECO:0000313" key="3">
    <source>
        <dbReference type="Proteomes" id="UP000565613"/>
    </source>
</evidence>
<protein>
    <submittedName>
        <fullName evidence="2">ATP-binding protein</fullName>
    </submittedName>
</protein>
<dbReference type="SUPFAM" id="SSF52540">
    <property type="entry name" value="P-loop containing nucleoside triphosphate hydrolases"/>
    <property type="match status" value="1"/>
</dbReference>
<evidence type="ECO:0000259" key="1">
    <source>
        <dbReference type="Pfam" id="PF01637"/>
    </source>
</evidence>
<keyword evidence="2" id="KW-0067">ATP-binding</keyword>